<dbReference type="Proteomes" id="UP000784880">
    <property type="component" value="Unassembled WGS sequence"/>
</dbReference>
<protein>
    <submittedName>
        <fullName evidence="1">Uncharacterized protein</fullName>
    </submittedName>
</protein>
<proteinExistence type="predicted"/>
<comment type="caution">
    <text evidence="1">The sequence shown here is derived from an EMBL/GenBank/DDBJ whole genome shotgun (WGS) entry which is preliminary data.</text>
</comment>
<dbReference type="RefSeq" id="WP_217065682.1">
    <property type="nucleotide sequence ID" value="NZ_JAHQCS010000079.1"/>
</dbReference>
<sequence>MWYGFIQYNDARSSFFLHHLSEDTEVYEWLPIMEEAIKYRSKLNILIEMVVYGKEKEEKNSHLKSFFLYQEELARLVKLNLEFVENSYLTNENDRYKLVYKGVKLTDETAIRAFKSLYQSQQNFAKTDKCFQDVLNRVFSGNHMK</sequence>
<dbReference type="EMBL" id="JAHQCS010000079">
    <property type="protein sequence ID" value="MBU9711682.1"/>
    <property type="molecule type" value="Genomic_DNA"/>
</dbReference>
<reference evidence="1 2" key="1">
    <citation type="submission" date="2021-06" db="EMBL/GenBank/DDBJ databases">
        <title>Bacillus sp. RD4P76, an endophyte from a halophyte.</title>
        <authorList>
            <person name="Sun J.-Q."/>
        </authorList>
    </citation>
    <scope>NUCLEOTIDE SEQUENCE [LARGE SCALE GENOMIC DNA]</scope>
    <source>
        <strain evidence="1 2">CGMCC 1.15917</strain>
    </source>
</reference>
<organism evidence="1 2">
    <name type="scientific">Evansella tamaricis</name>
    <dbReference type="NCBI Taxonomy" id="2069301"/>
    <lineage>
        <taxon>Bacteria</taxon>
        <taxon>Bacillati</taxon>
        <taxon>Bacillota</taxon>
        <taxon>Bacilli</taxon>
        <taxon>Bacillales</taxon>
        <taxon>Bacillaceae</taxon>
        <taxon>Evansella</taxon>
    </lineage>
</organism>
<name>A0ABS6JFS5_9BACI</name>
<keyword evidence="2" id="KW-1185">Reference proteome</keyword>
<gene>
    <name evidence="1" type="ORF">KS419_08035</name>
</gene>
<evidence type="ECO:0000313" key="2">
    <source>
        <dbReference type="Proteomes" id="UP000784880"/>
    </source>
</evidence>
<accession>A0ABS6JFS5</accession>
<evidence type="ECO:0000313" key="1">
    <source>
        <dbReference type="EMBL" id="MBU9711682.1"/>
    </source>
</evidence>